<proteinExistence type="predicted"/>
<keyword evidence="1" id="KW-0812">Transmembrane</keyword>
<keyword evidence="1" id="KW-0472">Membrane</keyword>
<comment type="caution">
    <text evidence="2">The sequence shown here is derived from an EMBL/GenBank/DDBJ whole genome shotgun (WGS) entry which is preliminary data.</text>
</comment>
<gene>
    <name evidence="2" type="ORF">VNI00_000473</name>
</gene>
<name>A0AAW0E5K4_9AGAR</name>
<dbReference type="Proteomes" id="UP001383192">
    <property type="component" value="Unassembled WGS sequence"/>
</dbReference>
<evidence type="ECO:0000313" key="3">
    <source>
        <dbReference type="Proteomes" id="UP001383192"/>
    </source>
</evidence>
<protein>
    <submittedName>
        <fullName evidence="2">Uncharacterized protein</fullName>
    </submittedName>
</protein>
<reference evidence="2 3" key="1">
    <citation type="submission" date="2024-01" db="EMBL/GenBank/DDBJ databases">
        <title>A draft genome for a cacao thread blight-causing isolate of Paramarasmius palmivorus.</title>
        <authorList>
            <person name="Baruah I.K."/>
            <person name="Bukari Y."/>
            <person name="Amoako-Attah I."/>
            <person name="Meinhardt L.W."/>
            <person name="Bailey B.A."/>
            <person name="Cohen S.P."/>
        </authorList>
    </citation>
    <scope>NUCLEOTIDE SEQUENCE [LARGE SCALE GENOMIC DNA]</scope>
    <source>
        <strain evidence="2 3">GH-12</strain>
    </source>
</reference>
<evidence type="ECO:0000256" key="1">
    <source>
        <dbReference type="SAM" id="Phobius"/>
    </source>
</evidence>
<keyword evidence="1" id="KW-1133">Transmembrane helix</keyword>
<dbReference type="AlphaFoldDB" id="A0AAW0E5K4"/>
<feature type="transmembrane region" description="Helical" evidence="1">
    <location>
        <begin position="367"/>
        <end position="386"/>
    </location>
</feature>
<dbReference type="EMBL" id="JAYKXP010000002">
    <property type="protein sequence ID" value="KAK7060741.1"/>
    <property type="molecule type" value="Genomic_DNA"/>
</dbReference>
<sequence length="397" mass="44921">MLKADTWVRYLSETESQRSLDNEVSIYAEQNSDHTTCIVYSSDDYTLERLADVKLDKDDKGLLRKEDRQCYGRHLQNSVSVPVPDDLRFDSVYWGLQAREVARIIDGIFNSWTVQNSDELFGRKITEDGLTRFAFDLKKPITGRLVPTHYSGEDVRRAWLTQAHYVINSGEDIEDLGKCFTASFIGQIHLETNGSSSITQRDSSSQLSCSGTALDDSVVYLFVSPPPTRISEVEDWVNSRIAFWSFEENGITQIPEDMRQCLGLPRLVLRRMNVKVMTWDQCVYDAMYTWQVARGFDPTTTDFARSLGLPIFEPVTPRESRIQEIIEEVEEPVESVGSQSETTIKDTEQAGLTSSNFAASPAYHERYVGVSLTLCFLLIFILIIGLSTPSLPLSRAS</sequence>
<keyword evidence="3" id="KW-1185">Reference proteome</keyword>
<organism evidence="2 3">
    <name type="scientific">Paramarasmius palmivorus</name>
    <dbReference type="NCBI Taxonomy" id="297713"/>
    <lineage>
        <taxon>Eukaryota</taxon>
        <taxon>Fungi</taxon>
        <taxon>Dikarya</taxon>
        <taxon>Basidiomycota</taxon>
        <taxon>Agaricomycotina</taxon>
        <taxon>Agaricomycetes</taxon>
        <taxon>Agaricomycetidae</taxon>
        <taxon>Agaricales</taxon>
        <taxon>Marasmiineae</taxon>
        <taxon>Marasmiaceae</taxon>
        <taxon>Paramarasmius</taxon>
    </lineage>
</organism>
<accession>A0AAW0E5K4</accession>
<evidence type="ECO:0000313" key="2">
    <source>
        <dbReference type="EMBL" id="KAK7060741.1"/>
    </source>
</evidence>